<keyword evidence="6" id="KW-0812">Transmembrane</keyword>
<dbReference type="Gene3D" id="1.10.287.130">
    <property type="match status" value="1"/>
</dbReference>
<dbReference type="SMART" id="SM00448">
    <property type="entry name" value="REC"/>
    <property type="match status" value="1"/>
</dbReference>
<evidence type="ECO:0000259" key="8">
    <source>
        <dbReference type="PROSITE" id="PS50109"/>
    </source>
</evidence>
<dbReference type="Proteomes" id="UP000672039">
    <property type="component" value="Chromosome"/>
</dbReference>
<dbReference type="PANTHER" id="PTHR45339:SF1">
    <property type="entry name" value="HYBRID SIGNAL TRANSDUCTION HISTIDINE KINASE J"/>
    <property type="match status" value="1"/>
</dbReference>
<proteinExistence type="predicted"/>
<feature type="transmembrane region" description="Helical" evidence="6">
    <location>
        <begin position="303"/>
        <end position="323"/>
    </location>
</feature>
<dbReference type="PROSITE" id="PS50109">
    <property type="entry name" value="HIS_KIN"/>
    <property type="match status" value="1"/>
</dbReference>
<dbReference type="Pfam" id="PF07695">
    <property type="entry name" value="7TMR-DISM_7TM"/>
    <property type="match status" value="1"/>
</dbReference>
<keyword evidence="6" id="KW-0472">Membrane</keyword>
<dbReference type="InterPro" id="IPR003594">
    <property type="entry name" value="HATPase_dom"/>
</dbReference>
<feature type="chain" id="PRO_5046759238" description="histidine kinase" evidence="7">
    <location>
        <begin position="22"/>
        <end position="774"/>
    </location>
</feature>
<dbReference type="Gene3D" id="2.60.40.2380">
    <property type="match status" value="1"/>
</dbReference>
<dbReference type="Gene3D" id="3.30.565.10">
    <property type="entry name" value="Histidine kinase-like ATPase, C-terminal domain"/>
    <property type="match status" value="1"/>
</dbReference>
<feature type="domain" description="Histidine kinase" evidence="8">
    <location>
        <begin position="408"/>
        <end position="630"/>
    </location>
</feature>
<dbReference type="EC" id="2.7.13.3" evidence="2"/>
<dbReference type="CDD" id="cd17546">
    <property type="entry name" value="REC_hyHK_CKI1_RcsC-like"/>
    <property type="match status" value="1"/>
</dbReference>
<name>A0ABX7WX08_9GAMM</name>
<dbReference type="SMART" id="SM00387">
    <property type="entry name" value="HATPase_c"/>
    <property type="match status" value="1"/>
</dbReference>
<dbReference type="Pfam" id="PF00072">
    <property type="entry name" value="Response_reg"/>
    <property type="match status" value="1"/>
</dbReference>
<dbReference type="InterPro" id="IPR036890">
    <property type="entry name" value="HATPase_C_sf"/>
</dbReference>
<keyword evidence="11" id="KW-1185">Reference proteome</keyword>
<feature type="modified residue" description="4-aspartylphosphate" evidence="5">
    <location>
        <position position="701"/>
    </location>
</feature>
<dbReference type="Pfam" id="PF00512">
    <property type="entry name" value="HisKA"/>
    <property type="match status" value="1"/>
</dbReference>
<gene>
    <name evidence="10" type="ORF">J9253_19615</name>
</gene>
<dbReference type="InterPro" id="IPR003661">
    <property type="entry name" value="HisK_dim/P_dom"/>
</dbReference>
<feature type="domain" description="Response regulatory" evidence="9">
    <location>
        <begin position="651"/>
        <end position="768"/>
    </location>
</feature>
<dbReference type="InterPro" id="IPR011006">
    <property type="entry name" value="CheY-like_superfamily"/>
</dbReference>
<accession>A0ABX7WX08</accession>
<keyword evidence="4" id="KW-0902">Two-component regulatory system</keyword>
<evidence type="ECO:0000256" key="1">
    <source>
        <dbReference type="ARBA" id="ARBA00000085"/>
    </source>
</evidence>
<dbReference type="InterPro" id="IPR011623">
    <property type="entry name" value="7TMR_DISM_rcpt_extracell_dom1"/>
</dbReference>
<dbReference type="CDD" id="cd16922">
    <property type="entry name" value="HATPase_EvgS-ArcB-TorS-like"/>
    <property type="match status" value="1"/>
</dbReference>
<reference evidence="10 11" key="1">
    <citation type="submission" date="2021-04" db="EMBL/GenBank/DDBJ databases">
        <title>Genomics, taxonomy and metabolism of representatives of sulfur bacteria of the genus Thiothrix: Thiothrix fructosivorans QT, Thiothrix unzii A1T and three new species, Thiothrix subterranea sp. nov., Thiothrix litoralis sp. nov. and 'Candidatus Thiothrix anitrata' sp. nov.</title>
        <authorList>
            <person name="Ravin N.V."/>
            <person name="Smolyakov D."/>
            <person name="Rudenko T.S."/>
            <person name="Mardanov A.V."/>
            <person name="Beletsky A.V."/>
            <person name="Markov N.D."/>
            <person name="Fomenkov A.I."/>
            <person name="Roberts R.J."/>
            <person name="Karnachuk O.V."/>
            <person name="Novikov A."/>
            <person name="Grabovich M.Y."/>
        </authorList>
    </citation>
    <scope>NUCLEOTIDE SEQUENCE [LARGE SCALE GENOMIC DNA]</scope>
    <source>
        <strain evidence="10 11">AS</strain>
    </source>
</reference>
<comment type="catalytic activity">
    <reaction evidence="1">
        <text>ATP + protein L-histidine = ADP + protein N-phospho-L-histidine.</text>
        <dbReference type="EC" id="2.7.13.3"/>
    </reaction>
</comment>
<dbReference type="Pfam" id="PF07696">
    <property type="entry name" value="7TMR-DISMED2"/>
    <property type="match status" value="1"/>
</dbReference>
<sequence length="774" mass="84800">MLKLWYLLLVGLWVLSAPVQAGQSPLILPLDAGQIAVTPQVALLEDATHQLDLAAVMAAADAFRIVEGGSVPNLGRTRSAWWLHFTVTNPSGEPWYLLLDTLLGDEFTLYLFPDGADIQQLTAASGAQYAEPLHDFPRRAWQVHLPPAQTFQVYMRVTNGASILRLPVAFLSANAMLERSNEQYWLLSSLYVAMLLLATYQMLMFVSLRESSYLFLSIHIVAMFATLHRTNPLFPALAFLSDTGSYFFTAPVFVAIAAFLLFSRQILDLPQHYPRLSRLYLWAAGMTLALIVIAGGMPDGTVIPSWLGLGLYLLEIPVSLLLASRGNKIALYFGGLHIIALMTQSLNWWHLALNAQSWEPSQDLYMGLISVQLIFPVTWLQAMRVRVQREQIQKTEAEHKAKDEFLAVMSHELRTPLHAIVGLTGLLRMDSQADKQSEYLERLHTAAQHQLHLVGNILDMAKAASHTVQLDKQPFRLAIAIHAVTGLVIPLARQKGLELLVQVNGVIEDVTVVGDRLRLTQVLMNLLGNAIKYTRYGYITFGVTVQQSANGSFQIGFAVTDTGIGIPADKLAYLFEPFSQMAGQASLQQGGVGLGLAISKRLVAAMGGELSVKSQLGEGSTFAFGLALEAAALLAVDDTAVTQHTLPPGLRVLLVDDAELNRFVGAEMLHNMGVNDVVLTPDGESAILQLQQQDFDVVLLDISMPGMDGFEVTRWVRHHGHNPQMPIIALSAHALSQVQQEGEAAGMDAFLPKPFEYAGLVEVIQQVLSAGRSA</sequence>
<dbReference type="EMBL" id="CP072801">
    <property type="protein sequence ID" value="QTR46154.1"/>
    <property type="molecule type" value="Genomic_DNA"/>
</dbReference>
<dbReference type="PANTHER" id="PTHR45339">
    <property type="entry name" value="HYBRID SIGNAL TRANSDUCTION HISTIDINE KINASE J"/>
    <property type="match status" value="1"/>
</dbReference>
<dbReference type="SUPFAM" id="SSF52172">
    <property type="entry name" value="CheY-like"/>
    <property type="match status" value="1"/>
</dbReference>
<feature type="transmembrane region" description="Helical" evidence="6">
    <location>
        <begin position="184"/>
        <end position="206"/>
    </location>
</feature>
<keyword evidence="7" id="KW-0732">Signal</keyword>
<keyword evidence="3 5" id="KW-0597">Phosphoprotein</keyword>
<evidence type="ECO:0000256" key="3">
    <source>
        <dbReference type="ARBA" id="ARBA00022553"/>
    </source>
</evidence>
<evidence type="ECO:0000256" key="6">
    <source>
        <dbReference type="SAM" id="Phobius"/>
    </source>
</evidence>
<dbReference type="SUPFAM" id="SSF47384">
    <property type="entry name" value="Homodimeric domain of signal transducing histidine kinase"/>
    <property type="match status" value="1"/>
</dbReference>
<dbReference type="CDD" id="cd00082">
    <property type="entry name" value="HisKA"/>
    <property type="match status" value="1"/>
</dbReference>
<keyword evidence="6" id="KW-1133">Transmembrane helix</keyword>
<dbReference type="InterPro" id="IPR004358">
    <property type="entry name" value="Sig_transdc_His_kin-like_C"/>
</dbReference>
<protein>
    <recommendedName>
        <fullName evidence="2">histidine kinase</fullName>
        <ecNumber evidence="2">2.7.13.3</ecNumber>
    </recommendedName>
</protein>
<dbReference type="PROSITE" id="PS50110">
    <property type="entry name" value="RESPONSE_REGULATORY"/>
    <property type="match status" value="1"/>
</dbReference>
<dbReference type="InterPro" id="IPR001789">
    <property type="entry name" value="Sig_transdc_resp-reg_receiver"/>
</dbReference>
<evidence type="ECO:0000313" key="10">
    <source>
        <dbReference type="EMBL" id="QTR46154.1"/>
    </source>
</evidence>
<dbReference type="SMART" id="SM00388">
    <property type="entry name" value="HisKA"/>
    <property type="match status" value="1"/>
</dbReference>
<dbReference type="Gene3D" id="3.40.50.2300">
    <property type="match status" value="1"/>
</dbReference>
<feature type="transmembrane region" description="Helical" evidence="6">
    <location>
        <begin position="279"/>
        <end position="297"/>
    </location>
</feature>
<dbReference type="InterPro" id="IPR036097">
    <property type="entry name" value="HisK_dim/P_sf"/>
</dbReference>
<evidence type="ECO:0000256" key="4">
    <source>
        <dbReference type="ARBA" id="ARBA00023012"/>
    </source>
</evidence>
<evidence type="ECO:0000259" key="9">
    <source>
        <dbReference type="PROSITE" id="PS50110"/>
    </source>
</evidence>
<dbReference type="RefSeq" id="WP_210222516.1">
    <property type="nucleotide sequence ID" value="NZ_CP072801.1"/>
</dbReference>
<feature type="transmembrane region" description="Helical" evidence="6">
    <location>
        <begin position="246"/>
        <end position="267"/>
    </location>
</feature>
<evidence type="ECO:0000313" key="11">
    <source>
        <dbReference type="Proteomes" id="UP000672039"/>
    </source>
</evidence>
<dbReference type="PRINTS" id="PR00344">
    <property type="entry name" value="BCTRLSENSOR"/>
</dbReference>
<evidence type="ECO:0000256" key="2">
    <source>
        <dbReference type="ARBA" id="ARBA00012438"/>
    </source>
</evidence>
<feature type="transmembrane region" description="Helical" evidence="6">
    <location>
        <begin position="330"/>
        <end position="352"/>
    </location>
</feature>
<dbReference type="InterPro" id="IPR005467">
    <property type="entry name" value="His_kinase_dom"/>
</dbReference>
<dbReference type="Pfam" id="PF02518">
    <property type="entry name" value="HATPase_c"/>
    <property type="match status" value="1"/>
</dbReference>
<evidence type="ECO:0000256" key="5">
    <source>
        <dbReference type="PROSITE-ProRule" id="PRU00169"/>
    </source>
</evidence>
<organism evidence="10 11">
    <name type="scientific">Thiothrix litoralis</name>
    <dbReference type="NCBI Taxonomy" id="2891210"/>
    <lineage>
        <taxon>Bacteria</taxon>
        <taxon>Pseudomonadati</taxon>
        <taxon>Pseudomonadota</taxon>
        <taxon>Gammaproteobacteria</taxon>
        <taxon>Thiotrichales</taxon>
        <taxon>Thiotrichaceae</taxon>
        <taxon>Thiothrix</taxon>
    </lineage>
</organism>
<dbReference type="SUPFAM" id="SSF55874">
    <property type="entry name" value="ATPase domain of HSP90 chaperone/DNA topoisomerase II/histidine kinase"/>
    <property type="match status" value="1"/>
</dbReference>
<feature type="transmembrane region" description="Helical" evidence="6">
    <location>
        <begin position="213"/>
        <end position="234"/>
    </location>
</feature>
<feature type="signal peptide" evidence="7">
    <location>
        <begin position="1"/>
        <end position="21"/>
    </location>
</feature>
<dbReference type="InterPro" id="IPR011622">
    <property type="entry name" value="7TMR_DISM_rcpt_extracell_dom2"/>
</dbReference>
<evidence type="ECO:0000256" key="7">
    <source>
        <dbReference type="SAM" id="SignalP"/>
    </source>
</evidence>